<feature type="domain" description="Integrase catalytic" evidence="4">
    <location>
        <begin position="800"/>
        <end position="844"/>
    </location>
</feature>
<dbReference type="Pfam" id="PF13976">
    <property type="entry name" value="gag_pre-integrs"/>
    <property type="match status" value="1"/>
</dbReference>
<name>A0ABQ5BUV0_9ASTR</name>
<feature type="domain" description="CCHC-type" evidence="3">
    <location>
        <begin position="176"/>
        <end position="193"/>
    </location>
</feature>
<evidence type="ECO:0000313" key="6">
    <source>
        <dbReference type="Proteomes" id="UP001151760"/>
    </source>
</evidence>
<evidence type="ECO:0000256" key="1">
    <source>
        <dbReference type="PROSITE-ProRule" id="PRU00047"/>
    </source>
</evidence>
<evidence type="ECO:0000259" key="4">
    <source>
        <dbReference type="PROSITE" id="PS50994"/>
    </source>
</evidence>
<dbReference type="InterPro" id="IPR001584">
    <property type="entry name" value="Integrase_cat-core"/>
</dbReference>
<organism evidence="5 6">
    <name type="scientific">Tanacetum coccineum</name>
    <dbReference type="NCBI Taxonomy" id="301880"/>
    <lineage>
        <taxon>Eukaryota</taxon>
        <taxon>Viridiplantae</taxon>
        <taxon>Streptophyta</taxon>
        <taxon>Embryophyta</taxon>
        <taxon>Tracheophyta</taxon>
        <taxon>Spermatophyta</taxon>
        <taxon>Magnoliopsida</taxon>
        <taxon>eudicotyledons</taxon>
        <taxon>Gunneridae</taxon>
        <taxon>Pentapetalae</taxon>
        <taxon>asterids</taxon>
        <taxon>campanulids</taxon>
        <taxon>Asterales</taxon>
        <taxon>Asteraceae</taxon>
        <taxon>Asteroideae</taxon>
        <taxon>Anthemideae</taxon>
        <taxon>Anthemidinae</taxon>
        <taxon>Tanacetum</taxon>
    </lineage>
</organism>
<dbReference type="PROSITE" id="PS50994">
    <property type="entry name" value="INTEGRASE"/>
    <property type="match status" value="1"/>
</dbReference>
<dbReference type="InterPro" id="IPR025724">
    <property type="entry name" value="GAG-pre-integrase_dom"/>
</dbReference>
<dbReference type="Pfam" id="PF00098">
    <property type="entry name" value="zf-CCHC"/>
    <property type="match status" value="1"/>
</dbReference>
<comment type="caution">
    <text evidence="5">The sequence shown here is derived from an EMBL/GenBank/DDBJ whole genome shotgun (WGS) entry which is preliminary data.</text>
</comment>
<keyword evidence="1" id="KW-0862">Zinc</keyword>
<gene>
    <name evidence="5" type="ORF">Tco_0876740</name>
</gene>
<accession>A0ABQ5BUV0</accession>
<feature type="region of interest" description="Disordered" evidence="2">
    <location>
        <begin position="1395"/>
        <end position="1427"/>
    </location>
</feature>
<dbReference type="SUPFAM" id="SSF53098">
    <property type="entry name" value="Ribonuclease H-like"/>
    <property type="match status" value="1"/>
</dbReference>
<dbReference type="InterPro" id="IPR039537">
    <property type="entry name" value="Retrotran_Ty1/copia-like"/>
</dbReference>
<dbReference type="InterPro" id="IPR036397">
    <property type="entry name" value="RNaseH_sf"/>
</dbReference>
<dbReference type="InterPro" id="IPR036875">
    <property type="entry name" value="Znf_CCHC_sf"/>
</dbReference>
<dbReference type="PANTHER" id="PTHR42648">
    <property type="entry name" value="TRANSPOSASE, PUTATIVE-RELATED"/>
    <property type="match status" value="1"/>
</dbReference>
<evidence type="ECO:0000313" key="5">
    <source>
        <dbReference type="EMBL" id="GJT18034.1"/>
    </source>
</evidence>
<proteinExistence type="predicted"/>
<sequence length="1539" mass="176029">MKQPPLLEANYSNYWKNHFETYVKSKDIDLWHIIVYGNYKRTIKNKDTNKEEIIPYENFEETHKKMVSKNDEAKMVVYNALPKRNMKEFSCVVVLEKDSEISKNKKEKYKSLALKERKASSDEEASCLGSNDEEYAMAVRDFKNFYRIRGKFVRQPHYDKKNFQKMKEDKKEKEDRRCFKCGDTNHFISDCPKHSFNDQKVFVRGCWSNSEEDFKKDEICLMAHDNNEVFSDTSYYSSSSLDSESLQNEYNKLLNSLSLKLTSFKSSNYFLQEMIDNQRSLKDKHGLRFTEGIASTSKTKIEKLSPIDEETSTIESAVLVPSTREPASSNVGNRHSAEDSEILESNIVKRNSSVQITKKPLSNTSVRNVKQTPILKLGQGLRKGPVTTEEKAQKKNDVKARIIANMALPMNINLTFQSIQLEMLTLLGPRNQYNRNRNHDSSRRTVNAEETSSKAMVAIDGVGSQISDNSRKGVKFVSYNVVPPPPTCLFAPPTIDLSNFGLEEFQQPEFEGYGPKAKSVKQHKKPARKPVKYAEMYRSQKPRESQRNWNNLKSQQLGGDFVMYNKACFVCGIFNHVPAHCNYHQREGMGHPQKEDQGYVDSVCSRHMTGNLSYLSDFKEFDGGYELQFNLFSISQMCDKKNSVLFTNTACFVLSPYFKLPDESRVLLKVPSKNNMYSVDMKNIVPKESLTCLVAKATLDESMLWHRRLGHINFKTINKLDKDNLVRGLSAKCFENDQTCVACLKGKQHKASCKSKIQNSITQPLFMLHMDLFGLTFVSSLMNKKYCLVVTDDYSRFTWDNGTEFKNRVMNEFCEKKDIKREFSIARTPQQNGVAERRNRTLIEAARTICRTPALSFMRPFGCHVTILNTLDHLGKFDGKSDDGFFVGYSFVLVRLLEYTTLEPGNLTKSMTYVSVVAGTNSNDFAGSEESNGAGHTSKEIELPRDYIGFHCGKMVHMFDSSFKEFLVMMIPQFLSNAEKKDDEGLSKASGFSDQVSATLEATHADLFGDKTKIDMSNLTTSYQVPTTPNTRIHIDHSLDHVIGDIQSGDEPKIIAKDLSDPAWVEATQEELLQFKLQKVWILVNFPKGSDEFYGETRFLFGLQVKHREDGIFISQDKYVAEILRKFGFTYVRTAITPMDIEKPLLKESDGDNVDFHLYKSMIRSLMYLTSSRPYIMFAVCACARFQVTPKVSHSHAVKRIFRLISWQCKKQTVVATSSTKAEYVAAASCCRQVLWIQNQMLYYRGIKRGQDTKIPQSSGPPEKVDDEAIHKELGDRIERAATTASSLEAEQDSANLDFCNKHNMVAYLQKSKGSEASAITLENGDMEITATIDGKVKVVSEASIRRHLKLEDSDGINTLPTIEILEQLALMGTFTPIESDDTVSKVVVGSSKRDVEQELNQESSKRQKIREGSEPAEESKYKESGELSQEQLQQLIIIVPEEGMNVEALQTKYSIVDWEVYTEDSRKYWKIIRVGDHTEVYQFFEDMLKNFDKDDLVKLWDLVRERFSSTKPTDDKERTLWVEMKRMFEPDTDNLLEH</sequence>
<keyword evidence="1" id="KW-0863">Zinc-finger</keyword>
<keyword evidence="1" id="KW-0479">Metal-binding</keyword>
<keyword evidence="6" id="KW-1185">Reference proteome</keyword>
<protein>
    <submittedName>
        <fullName evidence="5">Ribonuclease H-like domain-containing protein</fullName>
    </submittedName>
</protein>
<dbReference type="SMART" id="SM00343">
    <property type="entry name" value="ZnF_C2HC"/>
    <property type="match status" value="2"/>
</dbReference>
<dbReference type="InterPro" id="IPR001878">
    <property type="entry name" value="Znf_CCHC"/>
</dbReference>
<reference evidence="5" key="2">
    <citation type="submission" date="2022-01" db="EMBL/GenBank/DDBJ databases">
        <authorList>
            <person name="Yamashiro T."/>
            <person name="Shiraishi A."/>
            <person name="Satake H."/>
            <person name="Nakayama K."/>
        </authorList>
    </citation>
    <scope>NUCLEOTIDE SEQUENCE</scope>
</reference>
<dbReference type="PROSITE" id="PS50158">
    <property type="entry name" value="ZF_CCHC"/>
    <property type="match status" value="1"/>
</dbReference>
<reference evidence="5" key="1">
    <citation type="journal article" date="2022" name="Int. J. Mol. Sci.">
        <title>Draft Genome of Tanacetum Coccineum: Genomic Comparison of Closely Related Tanacetum-Family Plants.</title>
        <authorList>
            <person name="Yamashiro T."/>
            <person name="Shiraishi A."/>
            <person name="Nakayama K."/>
            <person name="Satake H."/>
        </authorList>
    </citation>
    <scope>NUCLEOTIDE SEQUENCE</scope>
</reference>
<dbReference type="Gene3D" id="3.30.420.10">
    <property type="entry name" value="Ribonuclease H-like superfamily/Ribonuclease H"/>
    <property type="match status" value="1"/>
</dbReference>
<evidence type="ECO:0000259" key="3">
    <source>
        <dbReference type="PROSITE" id="PS50158"/>
    </source>
</evidence>
<dbReference type="EMBL" id="BQNB010013607">
    <property type="protein sequence ID" value="GJT18034.1"/>
    <property type="molecule type" value="Genomic_DNA"/>
</dbReference>
<feature type="compositionally biased region" description="Basic and acidic residues" evidence="2">
    <location>
        <begin position="1404"/>
        <end position="1426"/>
    </location>
</feature>
<dbReference type="InterPro" id="IPR012337">
    <property type="entry name" value="RNaseH-like_sf"/>
</dbReference>
<dbReference type="Proteomes" id="UP001151760">
    <property type="component" value="Unassembled WGS sequence"/>
</dbReference>
<evidence type="ECO:0000256" key="2">
    <source>
        <dbReference type="SAM" id="MobiDB-lite"/>
    </source>
</evidence>
<dbReference type="PANTHER" id="PTHR42648:SF32">
    <property type="entry name" value="RIBONUCLEASE H-LIKE DOMAIN, GAG-PRE-INTEGRASE DOMAIN PROTEIN-RELATED"/>
    <property type="match status" value="1"/>
</dbReference>
<dbReference type="SUPFAM" id="SSF57756">
    <property type="entry name" value="Retrovirus zinc finger-like domains"/>
    <property type="match status" value="1"/>
</dbReference>